<reference evidence="1" key="1">
    <citation type="submission" date="2014-09" db="EMBL/GenBank/DDBJ databases">
        <authorList>
            <person name="Magalhaes I.L.F."/>
            <person name="Oliveira U."/>
            <person name="Santos F.R."/>
            <person name="Vidigal T.H.D.A."/>
            <person name="Brescovit A.D."/>
            <person name="Santos A.J."/>
        </authorList>
    </citation>
    <scope>NUCLEOTIDE SEQUENCE</scope>
    <source>
        <tissue evidence="1">Shoot tissue taken approximately 20 cm above the soil surface</tissue>
    </source>
</reference>
<name>A0A0A9B1D5_ARUDO</name>
<evidence type="ECO:0000313" key="1">
    <source>
        <dbReference type="EMBL" id="JAD53097.1"/>
    </source>
</evidence>
<reference evidence="1" key="2">
    <citation type="journal article" date="2015" name="Data Brief">
        <title>Shoot transcriptome of the giant reed, Arundo donax.</title>
        <authorList>
            <person name="Barrero R.A."/>
            <person name="Guerrero F.D."/>
            <person name="Moolhuijzen P."/>
            <person name="Goolsby J.A."/>
            <person name="Tidwell J."/>
            <person name="Bellgard S.E."/>
            <person name="Bellgard M.I."/>
        </authorList>
    </citation>
    <scope>NUCLEOTIDE SEQUENCE</scope>
    <source>
        <tissue evidence="1">Shoot tissue taken approximately 20 cm above the soil surface</tissue>
    </source>
</reference>
<sequence length="18" mass="1978">MICVLVDGILCEVERTAN</sequence>
<accession>A0A0A9B1D5</accession>
<dbReference type="EMBL" id="GBRH01244798">
    <property type="protein sequence ID" value="JAD53097.1"/>
    <property type="molecule type" value="Transcribed_RNA"/>
</dbReference>
<organism evidence="1">
    <name type="scientific">Arundo donax</name>
    <name type="common">Giant reed</name>
    <name type="synonym">Donax arundinaceus</name>
    <dbReference type="NCBI Taxonomy" id="35708"/>
    <lineage>
        <taxon>Eukaryota</taxon>
        <taxon>Viridiplantae</taxon>
        <taxon>Streptophyta</taxon>
        <taxon>Embryophyta</taxon>
        <taxon>Tracheophyta</taxon>
        <taxon>Spermatophyta</taxon>
        <taxon>Magnoliopsida</taxon>
        <taxon>Liliopsida</taxon>
        <taxon>Poales</taxon>
        <taxon>Poaceae</taxon>
        <taxon>PACMAD clade</taxon>
        <taxon>Arundinoideae</taxon>
        <taxon>Arundineae</taxon>
        <taxon>Arundo</taxon>
    </lineage>
</organism>
<protein>
    <submittedName>
        <fullName evidence="1">Uncharacterized protein</fullName>
    </submittedName>
</protein>
<proteinExistence type="predicted"/>
<dbReference type="AlphaFoldDB" id="A0A0A9B1D5"/>